<feature type="compositionally biased region" description="Pro residues" evidence="1">
    <location>
        <begin position="17"/>
        <end position="31"/>
    </location>
</feature>
<keyword evidence="3" id="KW-1185">Reference proteome</keyword>
<sequence length="127" mass="14199">MSAPRRASRQSLTIRSPPSPTRQPLPPPPRILSPTFPGIPNRSQSGSIFSCFPLLFRSAPPSPSSRLPTRHRRSTRSFLTPPLPAPERKALRLLSQWRIVRSTSPTPPPSPRPQPRRSSHTPPRAIR</sequence>
<dbReference type="GeneID" id="37266478"/>
<feature type="region of interest" description="Disordered" evidence="1">
    <location>
        <begin position="1"/>
        <end position="44"/>
    </location>
</feature>
<gene>
    <name evidence="2" type="ORF">FA09DRAFT_10019</name>
</gene>
<organism evidence="2 3">
    <name type="scientific">Tilletiopsis washingtonensis</name>
    <dbReference type="NCBI Taxonomy" id="58919"/>
    <lineage>
        <taxon>Eukaryota</taxon>
        <taxon>Fungi</taxon>
        <taxon>Dikarya</taxon>
        <taxon>Basidiomycota</taxon>
        <taxon>Ustilaginomycotina</taxon>
        <taxon>Exobasidiomycetes</taxon>
        <taxon>Entylomatales</taxon>
        <taxon>Entylomatales incertae sedis</taxon>
        <taxon>Tilletiopsis</taxon>
    </lineage>
</organism>
<proteinExistence type="predicted"/>
<reference evidence="2 3" key="1">
    <citation type="journal article" date="2018" name="Mol. Biol. Evol.">
        <title>Broad Genomic Sampling Reveals a Smut Pathogenic Ancestry of the Fungal Clade Ustilaginomycotina.</title>
        <authorList>
            <person name="Kijpornyongpan T."/>
            <person name="Mondo S.J."/>
            <person name="Barry K."/>
            <person name="Sandor L."/>
            <person name="Lee J."/>
            <person name="Lipzen A."/>
            <person name="Pangilinan J."/>
            <person name="LaButti K."/>
            <person name="Hainaut M."/>
            <person name="Henrissat B."/>
            <person name="Grigoriev I.V."/>
            <person name="Spatafora J.W."/>
            <person name="Aime M.C."/>
        </authorList>
    </citation>
    <scope>NUCLEOTIDE SEQUENCE [LARGE SCALE GENOMIC DNA]</scope>
    <source>
        <strain evidence="2 3">MCA 4186</strain>
    </source>
</reference>
<dbReference type="EMBL" id="KZ819283">
    <property type="protein sequence ID" value="PWO01315.1"/>
    <property type="molecule type" value="Genomic_DNA"/>
</dbReference>
<accession>A0A316ZJP8</accession>
<dbReference type="Proteomes" id="UP000245946">
    <property type="component" value="Unassembled WGS sequence"/>
</dbReference>
<feature type="region of interest" description="Disordered" evidence="1">
    <location>
        <begin position="59"/>
        <end position="127"/>
    </location>
</feature>
<evidence type="ECO:0000256" key="1">
    <source>
        <dbReference type="SAM" id="MobiDB-lite"/>
    </source>
</evidence>
<evidence type="ECO:0000313" key="3">
    <source>
        <dbReference type="Proteomes" id="UP000245946"/>
    </source>
</evidence>
<dbReference type="AlphaFoldDB" id="A0A316ZJP8"/>
<evidence type="ECO:0000313" key="2">
    <source>
        <dbReference type="EMBL" id="PWO01315.1"/>
    </source>
</evidence>
<dbReference type="RefSeq" id="XP_025601593.1">
    <property type="nucleotide sequence ID" value="XM_025738932.1"/>
</dbReference>
<protein>
    <submittedName>
        <fullName evidence="2">Uncharacterized protein</fullName>
    </submittedName>
</protein>
<name>A0A316ZJP8_9BASI</name>